<dbReference type="Gene3D" id="1.10.357.10">
    <property type="entry name" value="Tetracycline Repressor, domain 2"/>
    <property type="match status" value="1"/>
</dbReference>
<dbReference type="Pfam" id="PF00440">
    <property type="entry name" value="TetR_N"/>
    <property type="match status" value="1"/>
</dbReference>
<feature type="DNA-binding region" description="H-T-H motif" evidence="4">
    <location>
        <begin position="38"/>
        <end position="57"/>
    </location>
</feature>
<dbReference type="InterPro" id="IPR036271">
    <property type="entry name" value="Tet_transcr_reg_TetR-rel_C_sf"/>
</dbReference>
<feature type="domain" description="HTH tetR-type" evidence="5">
    <location>
        <begin position="14"/>
        <end position="75"/>
    </location>
</feature>
<dbReference type="SUPFAM" id="SSF46689">
    <property type="entry name" value="Homeodomain-like"/>
    <property type="match status" value="1"/>
</dbReference>
<dbReference type="InterPro" id="IPR011075">
    <property type="entry name" value="TetR_C"/>
</dbReference>
<keyword evidence="2 4" id="KW-0238">DNA-binding</keyword>
<dbReference type="PANTHER" id="PTHR30055:SF148">
    <property type="entry name" value="TETR-FAMILY TRANSCRIPTIONAL REGULATOR"/>
    <property type="match status" value="1"/>
</dbReference>
<dbReference type="SUPFAM" id="SSF48498">
    <property type="entry name" value="Tetracyclin repressor-like, C-terminal domain"/>
    <property type="match status" value="1"/>
</dbReference>
<evidence type="ECO:0000256" key="4">
    <source>
        <dbReference type="PROSITE-ProRule" id="PRU00335"/>
    </source>
</evidence>
<evidence type="ECO:0000259" key="5">
    <source>
        <dbReference type="PROSITE" id="PS50977"/>
    </source>
</evidence>
<dbReference type="PROSITE" id="PS50977">
    <property type="entry name" value="HTH_TETR_2"/>
    <property type="match status" value="1"/>
</dbReference>
<dbReference type="Pfam" id="PF16859">
    <property type="entry name" value="TetR_C_11"/>
    <property type="match status" value="1"/>
</dbReference>
<dbReference type="EMBL" id="JADAQT010000069">
    <property type="protein sequence ID" value="MBE1875769.1"/>
    <property type="molecule type" value="Genomic_DNA"/>
</dbReference>
<accession>A0ABR9MXX6</accession>
<organism evidence="6 7">
    <name type="scientific">Myceligenerans pegani</name>
    <dbReference type="NCBI Taxonomy" id="2776917"/>
    <lineage>
        <taxon>Bacteria</taxon>
        <taxon>Bacillati</taxon>
        <taxon>Actinomycetota</taxon>
        <taxon>Actinomycetes</taxon>
        <taxon>Micrococcales</taxon>
        <taxon>Promicromonosporaceae</taxon>
        <taxon>Myceligenerans</taxon>
    </lineage>
</organism>
<protein>
    <submittedName>
        <fullName evidence="6">TetR/AcrR family transcriptional regulator</fullName>
    </submittedName>
</protein>
<gene>
    <name evidence="6" type="ORF">IHE71_08600</name>
</gene>
<proteinExistence type="predicted"/>
<evidence type="ECO:0000313" key="7">
    <source>
        <dbReference type="Proteomes" id="UP000625527"/>
    </source>
</evidence>
<dbReference type="InterPro" id="IPR009057">
    <property type="entry name" value="Homeodomain-like_sf"/>
</dbReference>
<dbReference type="PANTHER" id="PTHR30055">
    <property type="entry name" value="HTH-TYPE TRANSCRIPTIONAL REGULATOR RUTR"/>
    <property type="match status" value="1"/>
</dbReference>
<evidence type="ECO:0000256" key="2">
    <source>
        <dbReference type="ARBA" id="ARBA00023125"/>
    </source>
</evidence>
<dbReference type="Gene3D" id="1.10.10.60">
    <property type="entry name" value="Homeodomain-like"/>
    <property type="match status" value="1"/>
</dbReference>
<keyword evidence="3" id="KW-0804">Transcription</keyword>
<keyword evidence="7" id="KW-1185">Reference proteome</keyword>
<dbReference type="Proteomes" id="UP000625527">
    <property type="component" value="Unassembled WGS sequence"/>
</dbReference>
<name>A0ABR9MXX6_9MICO</name>
<dbReference type="InterPro" id="IPR001647">
    <property type="entry name" value="HTH_TetR"/>
</dbReference>
<evidence type="ECO:0000256" key="1">
    <source>
        <dbReference type="ARBA" id="ARBA00023015"/>
    </source>
</evidence>
<dbReference type="RefSeq" id="WP_192862337.1">
    <property type="nucleotide sequence ID" value="NZ_JADAQT010000069.1"/>
</dbReference>
<reference evidence="6 7" key="1">
    <citation type="submission" date="2020-10" db="EMBL/GenBank/DDBJ databases">
        <title>Myceligenerans pegani sp. nov., an endophytic actinomycete isolated from Peganum harmala L. in Xinjiang, China.</title>
        <authorList>
            <person name="Xin L."/>
        </authorList>
    </citation>
    <scope>NUCLEOTIDE SEQUENCE [LARGE SCALE GENOMIC DNA]</scope>
    <source>
        <strain evidence="6 7">TRM65318</strain>
    </source>
</reference>
<evidence type="ECO:0000256" key="3">
    <source>
        <dbReference type="ARBA" id="ARBA00023163"/>
    </source>
</evidence>
<keyword evidence="1" id="KW-0805">Transcription regulation</keyword>
<evidence type="ECO:0000313" key="6">
    <source>
        <dbReference type="EMBL" id="MBE1875769.1"/>
    </source>
</evidence>
<comment type="caution">
    <text evidence="6">The sequence shown here is derived from an EMBL/GenBank/DDBJ whole genome shotgun (WGS) entry which is preliminary data.</text>
</comment>
<dbReference type="InterPro" id="IPR050109">
    <property type="entry name" value="HTH-type_TetR-like_transc_reg"/>
</dbReference>
<sequence>MTSQNAVAGRPRSEAASRAILDAVLDLVAEHGSIGAITMEAVASRAGTSKATVYRRWSSKEALVAAAVESIKAPPASDLPHESVRDDLVRLLRGVRTDVSPVERRILKSIMVEAEDNPELARQQERLMTRRRRAGIDVIRYWIDQGELRADLDPVLTAAALVSPMLTIMVYGHYPHLRTEDLAERLVDQLLAGIAAN</sequence>